<evidence type="ECO:0000256" key="1">
    <source>
        <dbReference type="SAM" id="MobiDB-lite"/>
    </source>
</evidence>
<dbReference type="RefSeq" id="YP_010668194.1">
    <property type="nucleotide sequence ID" value="NC_070955.1"/>
</dbReference>
<sequence>MSDDAQFWRDLLAAMTREIDDGEYGQPWRGTENGPGHAHDVPGVWDTDNGSKAGKPCAWCMTWNRARAALADPPAPVISESNDGLLTAARRAILALAHAAERNSAYQRDYEYLSKAIEVAARKGGGS</sequence>
<dbReference type="EMBL" id="OK665842">
    <property type="protein sequence ID" value="UEW68592.1"/>
    <property type="molecule type" value="Genomic_DNA"/>
</dbReference>
<protein>
    <submittedName>
        <fullName evidence="2">Uncharacterized protein</fullName>
    </submittedName>
</protein>
<evidence type="ECO:0000313" key="3">
    <source>
        <dbReference type="Proteomes" id="UP000828188"/>
    </source>
</evidence>
<accession>A0AAE8YH57</accession>
<evidence type="ECO:0000313" key="2">
    <source>
        <dbReference type="EMBL" id="UEW68592.1"/>
    </source>
</evidence>
<dbReference type="Proteomes" id="UP000828188">
    <property type="component" value="Segment"/>
</dbReference>
<proteinExistence type="predicted"/>
<name>A0AAE8YH57_9CAUD</name>
<feature type="region of interest" description="Disordered" evidence="1">
    <location>
        <begin position="22"/>
        <end position="48"/>
    </location>
</feature>
<organism evidence="2 3">
    <name type="scientific">Burkholderia phage BgManors32</name>
    <dbReference type="NCBI Taxonomy" id="2894335"/>
    <lineage>
        <taxon>Viruses</taxon>
        <taxon>Duplodnaviria</taxon>
        <taxon>Heunggongvirae</taxon>
        <taxon>Uroviricota</taxon>
        <taxon>Caudoviricetes</taxon>
        <taxon>Bigmanorsvirus</taxon>
        <taxon>Bigmanorsvirus bgmanors32</taxon>
    </lineage>
</organism>
<dbReference type="KEGG" id="vg:77944337"/>
<reference evidence="2" key="1">
    <citation type="submission" date="2021-10" db="EMBL/GenBank/DDBJ databases">
        <authorList>
            <person name="Gelman D."/>
            <person name="Alkalay-Oren S."/>
            <person name="Coppenhagen-Glazer S."/>
            <person name="Hazan R."/>
        </authorList>
    </citation>
    <scope>NUCLEOTIDE SEQUENCE</scope>
</reference>
<dbReference type="GeneID" id="77944337"/>
<keyword evidence="3" id="KW-1185">Reference proteome</keyword>